<dbReference type="AlphaFoldDB" id="A0A1G5AS18"/>
<evidence type="ECO:0000256" key="4">
    <source>
        <dbReference type="ARBA" id="ARBA00022989"/>
    </source>
</evidence>
<evidence type="ECO:0000256" key="5">
    <source>
        <dbReference type="ARBA" id="ARBA00023136"/>
    </source>
</evidence>
<feature type="transmembrane region" description="Helical" evidence="6">
    <location>
        <begin position="69"/>
        <end position="101"/>
    </location>
</feature>
<dbReference type="PANTHER" id="PTHR12677:SF59">
    <property type="entry name" value="GOLGI APPARATUS MEMBRANE PROTEIN TVP38-RELATED"/>
    <property type="match status" value="1"/>
</dbReference>
<dbReference type="RefSeq" id="WP_091539060.1">
    <property type="nucleotide sequence ID" value="NZ_FMUS01000001.1"/>
</dbReference>
<protein>
    <recommendedName>
        <fullName evidence="6">TVP38/TMEM64 family membrane protein</fullName>
    </recommendedName>
</protein>
<keyword evidence="3 6" id="KW-0812">Transmembrane</keyword>
<evidence type="ECO:0000259" key="7">
    <source>
        <dbReference type="Pfam" id="PF09335"/>
    </source>
</evidence>
<name>A0A1G5AS18_9FIRM</name>
<keyword evidence="5 6" id="KW-0472">Membrane</keyword>
<evidence type="ECO:0000256" key="6">
    <source>
        <dbReference type="RuleBase" id="RU366058"/>
    </source>
</evidence>
<evidence type="ECO:0000256" key="2">
    <source>
        <dbReference type="ARBA" id="ARBA00022475"/>
    </source>
</evidence>
<dbReference type="PANTHER" id="PTHR12677">
    <property type="entry name" value="GOLGI APPARATUS MEMBRANE PROTEIN TVP38-RELATED"/>
    <property type="match status" value="1"/>
</dbReference>
<dbReference type="InterPro" id="IPR032816">
    <property type="entry name" value="VTT_dom"/>
</dbReference>
<feature type="transmembrane region" description="Helical" evidence="6">
    <location>
        <begin position="41"/>
        <end position="63"/>
    </location>
</feature>
<proteinExistence type="inferred from homology"/>
<reference evidence="8 9" key="1">
    <citation type="submission" date="2016-10" db="EMBL/GenBank/DDBJ databases">
        <authorList>
            <person name="de Groot N.N."/>
        </authorList>
    </citation>
    <scope>NUCLEOTIDE SEQUENCE [LARGE SCALE GENOMIC DNA]</scope>
    <source>
        <strain evidence="8 9">DSM 18978</strain>
    </source>
</reference>
<feature type="transmembrane region" description="Helical" evidence="6">
    <location>
        <begin position="6"/>
        <end position="29"/>
    </location>
</feature>
<keyword evidence="9" id="KW-1185">Reference proteome</keyword>
<dbReference type="EMBL" id="FMUS01000001">
    <property type="protein sequence ID" value="SCX80688.1"/>
    <property type="molecule type" value="Genomic_DNA"/>
</dbReference>
<dbReference type="GO" id="GO:0005886">
    <property type="term" value="C:plasma membrane"/>
    <property type="evidence" value="ECO:0007669"/>
    <property type="project" value="UniProtKB-SubCell"/>
</dbReference>
<dbReference type="Proteomes" id="UP000198636">
    <property type="component" value="Unassembled WGS sequence"/>
</dbReference>
<gene>
    <name evidence="8" type="ORF">SAMN03080606_00268</name>
</gene>
<comment type="subcellular location">
    <subcellularLocation>
        <location evidence="1 6">Cell membrane</location>
        <topology evidence="1 6">Multi-pass membrane protein</topology>
    </subcellularLocation>
</comment>
<organism evidence="8 9">
    <name type="scientific">Alkaliphilus peptidifermentans DSM 18978</name>
    <dbReference type="NCBI Taxonomy" id="1120976"/>
    <lineage>
        <taxon>Bacteria</taxon>
        <taxon>Bacillati</taxon>
        <taxon>Bacillota</taxon>
        <taxon>Clostridia</taxon>
        <taxon>Peptostreptococcales</taxon>
        <taxon>Natronincolaceae</taxon>
        <taxon>Alkaliphilus</taxon>
    </lineage>
</organism>
<evidence type="ECO:0000313" key="8">
    <source>
        <dbReference type="EMBL" id="SCX80688.1"/>
    </source>
</evidence>
<dbReference type="STRING" id="1120976.SAMN03080606_00268"/>
<evidence type="ECO:0000256" key="3">
    <source>
        <dbReference type="ARBA" id="ARBA00022692"/>
    </source>
</evidence>
<evidence type="ECO:0000256" key="1">
    <source>
        <dbReference type="ARBA" id="ARBA00004651"/>
    </source>
</evidence>
<keyword evidence="4 6" id="KW-1133">Transmembrane helix</keyword>
<feature type="domain" description="VTT" evidence="7">
    <location>
        <begin position="65"/>
        <end position="181"/>
    </location>
</feature>
<dbReference type="Pfam" id="PF09335">
    <property type="entry name" value="VTT_dom"/>
    <property type="match status" value="1"/>
</dbReference>
<feature type="transmembrane region" description="Helical" evidence="6">
    <location>
        <begin position="147"/>
        <end position="167"/>
    </location>
</feature>
<comment type="similarity">
    <text evidence="6">Belongs to the TVP38/TMEM64 family.</text>
</comment>
<keyword evidence="2 6" id="KW-1003">Cell membrane</keyword>
<feature type="transmembrane region" description="Helical" evidence="6">
    <location>
        <begin position="187"/>
        <end position="208"/>
    </location>
</feature>
<sequence>MKKNTIKSLIIISLVILFIYIAISYYEVLQEHVSIEKIQELVGTLGMLGGLAYIIIASIRPFIFIPSPFFFVMGGILFGVIKGSIYNIIGLLIGASLCYLLSNRFKNAVVSITGDRYLKKLKQVKEEDAIKTLFSMRVTPGFPFDPVSYAAGIAGISYKNFIAGSFLGSTPKIFLYTLLGDGVDDFLSIQTILVFLILIALACVPVIIKKKHSTCA</sequence>
<dbReference type="OrthoDB" id="9812980at2"/>
<dbReference type="InterPro" id="IPR015414">
    <property type="entry name" value="TMEM64"/>
</dbReference>
<accession>A0A1G5AS18</accession>
<evidence type="ECO:0000313" key="9">
    <source>
        <dbReference type="Proteomes" id="UP000198636"/>
    </source>
</evidence>